<keyword evidence="3 12" id="KW-0919">Taste</keyword>
<evidence type="ECO:0000256" key="3">
    <source>
        <dbReference type="ARBA" id="ARBA00022480"/>
    </source>
</evidence>
<dbReference type="GO" id="GO:0004930">
    <property type="term" value="F:G protein-coupled receptor activity"/>
    <property type="evidence" value="ECO:0007669"/>
    <property type="project" value="UniProtKB-KW"/>
</dbReference>
<dbReference type="Proteomes" id="UP001314229">
    <property type="component" value="Unassembled WGS sequence"/>
</dbReference>
<proteinExistence type="inferred from homology"/>
<feature type="transmembrane region" description="Helical" evidence="13">
    <location>
        <begin position="187"/>
        <end position="208"/>
    </location>
</feature>
<gene>
    <name evidence="14" type="ORF">FSCOSCO3_A015016</name>
</gene>
<evidence type="ECO:0000256" key="12">
    <source>
        <dbReference type="RuleBase" id="RU004424"/>
    </source>
</evidence>
<dbReference type="GO" id="GO:0016020">
    <property type="term" value="C:membrane"/>
    <property type="evidence" value="ECO:0007669"/>
    <property type="project" value="UniProtKB-SubCell"/>
</dbReference>
<evidence type="ECO:0000256" key="4">
    <source>
        <dbReference type="ARBA" id="ARBA00022606"/>
    </source>
</evidence>
<evidence type="ECO:0000313" key="15">
    <source>
        <dbReference type="Proteomes" id="UP001314229"/>
    </source>
</evidence>
<dbReference type="PANTHER" id="PTHR11394">
    <property type="entry name" value="TASTE RECEPTOR TYPE 2"/>
    <property type="match status" value="1"/>
</dbReference>
<comment type="subcellular location">
    <subcellularLocation>
        <location evidence="1 12">Membrane</location>
        <topology evidence="1 12">Multi-pass membrane protein</topology>
    </subcellularLocation>
</comment>
<feature type="transmembrane region" description="Helical" evidence="13">
    <location>
        <begin position="41"/>
        <end position="66"/>
    </location>
</feature>
<reference evidence="14 15" key="1">
    <citation type="submission" date="2024-01" db="EMBL/GenBank/DDBJ databases">
        <authorList>
            <person name="Alioto T."/>
            <person name="Alioto T."/>
            <person name="Gomez Garrido J."/>
        </authorList>
    </citation>
    <scope>NUCLEOTIDE SEQUENCE [LARGE SCALE GENOMIC DNA]</scope>
</reference>
<feature type="transmembrane region" description="Helical" evidence="13">
    <location>
        <begin position="229"/>
        <end position="250"/>
    </location>
</feature>
<dbReference type="GO" id="GO:0033038">
    <property type="term" value="F:bitter taste receptor activity"/>
    <property type="evidence" value="ECO:0007669"/>
    <property type="project" value="InterPro"/>
</dbReference>
<evidence type="ECO:0000313" key="14">
    <source>
        <dbReference type="EMBL" id="CAK6950390.1"/>
    </source>
</evidence>
<organism evidence="14 15">
    <name type="scientific">Scomber scombrus</name>
    <name type="common">Atlantic mackerel</name>
    <name type="synonym">Scomber vernalis</name>
    <dbReference type="NCBI Taxonomy" id="13677"/>
    <lineage>
        <taxon>Eukaryota</taxon>
        <taxon>Metazoa</taxon>
        <taxon>Chordata</taxon>
        <taxon>Craniata</taxon>
        <taxon>Vertebrata</taxon>
        <taxon>Euteleostomi</taxon>
        <taxon>Actinopterygii</taxon>
        <taxon>Neopterygii</taxon>
        <taxon>Teleostei</taxon>
        <taxon>Neoteleostei</taxon>
        <taxon>Acanthomorphata</taxon>
        <taxon>Pelagiaria</taxon>
        <taxon>Scombriformes</taxon>
        <taxon>Scombridae</taxon>
        <taxon>Scomber</taxon>
    </lineage>
</organism>
<feature type="transmembrane region" description="Helical" evidence="13">
    <location>
        <begin position="130"/>
        <end position="152"/>
    </location>
</feature>
<evidence type="ECO:0000256" key="13">
    <source>
        <dbReference type="SAM" id="Phobius"/>
    </source>
</evidence>
<keyword evidence="10 12" id="KW-0807">Transducer</keyword>
<comment type="caution">
    <text evidence="14">The sequence shown here is derived from an EMBL/GenBank/DDBJ whole genome shotgun (WGS) entry which is preliminary data.</text>
</comment>
<dbReference type="PANTHER" id="PTHR11394:SF148">
    <property type="entry name" value="TASTE RECEPTOR TYPE 2"/>
    <property type="match status" value="1"/>
</dbReference>
<name>A0AAV1MU97_SCOSC</name>
<evidence type="ECO:0000256" key="10">
    <source>
        <dbReference type="ARBA" id="ARBA00023224"/>
    </source>
</evidence>
<dbReference type="Gene3D" id="1.20.1070.10">
    <property type="entry name" value="Rhodopsin 7-helix transmembrane proteins"/>
    <property type="match status" value="1"/>
</dbReference>
<evidence type="ECO:0000256" key="2">
    <source>
        <dbReference type="ARBA" id="ARBA00007376"/>
    </source>
</evidence>
<evidence type="ECO:0000256" key="8">
    <source>
        <dbReference type="ARBA" id="ARBA00023136"/>
    </source>
</evidence>
<keyword evidence="9 12" id="KW-0675">Receptor</keyword>
<keyword evidence="8 12" id="KW-0472">Membrane</keyword>
<sequence>MLGANKVAIWVMTGLLSVTSVFFNLYIFLMSLRNYREKKQWSASETIIVALSAADIFHHVVCYFWMTMDEMDKGCHIVHLQYTLMLLVVFSLKFTIMWDTTFLTFYYSTKLVSTPNHCYTQIQTTILKHVTLAVFVIPLCGLSTCMPMLAVFHEDNYTQVNQDCGVLIPDTYPGKIYEVIYLLLSDVLPGLITTKCCVSISIHLANHLRHMKASTNGAHCPKLGTQLRVIRMALSLVVIFLIFLMVDLYVNYQISVNHENAIVLTFLFISIYTTVTAMVLIYGKKTLWKTLLHDYNVCLDGCACLSFLKVPEQKTKHSIAPAKVKN</sequence>
<protein>
    <recommendedName>
        <fullName evidence="12">Taste receptor type 2</fullName>
    </recommendedName>
</protein>
<evidence type="ECO:0000256" key="1">
    <source>
        <dbReference type="ARBA" id="ARBA00004141"/>
    </source>
</evidence>
<keyword evidence="7 12" id="KW-0297">G-protein coupled receptor</keyword>
<feature type="transmembrane region" description="Helical" evidence="13">
    <location>
        <begin position="7"/>
        <end position="29"/>
    </location>
</feature>
<feature type="transmembrane region" description="Helical" evidence="13">
    <location>
        <begin position="86"/>
        <end position="109"/>
    </location>
</feature>
<evidence type="ECO:0000256" key="7">
    <source>
        <dbReference type="ARBA" id="ARBA00023040"/>
    </source>
</evidence>
<keyword evidence="6 13" id="KW-1133">Transmembrane helix</keyword>
<evidence type="ECO:0000256" key="5">
    <source>
        <dbReference type="ARBA" id="ARBA00022692"/>
    </source>
</evidence>
<keyword evidence="4 12" id="KW-0716">Sensory transduction</keyword>
<feature type="transmembrane region" description="Helical" evidence="13">
    <location>
        <begin position="262"/>
        <end position="283"/>
    </location>
</feature>
<dbReference type="Pfam" id="PF05296">
    <property type="entry name" value="TAS2R"/>
    <property type="match status" value="1"/>
</dbReference>
<accession>A0AAV1MU97</accession>
<evidence type="ECO:0000256" key="11">
    <source>
        <dbReference type="RuleBase" id="RU004423"/>
    </source>
</evidence>
<dbReference type="InterPro" id="IPR007960">
    <property type="entry name" value="TAS2R"/>
</dbReference>
<keyword evidence="15" id="KW-1185">Reference proteome</keyword>
<evidence type="ECO:0000256" key="6">
    <source>
        <dbReference type="ARBA" id="ARBA00022989"/>
    </source>
</evidence>
<keyword evidence="5 12" id="KW-0812">Transmembrane</keyword>
<dbReference type="SUPFAM" id="SSF81321">
    <property type="entry name" value="Family A G protein-coupled receptor-like"/>
    <property type="match status" value="1"/>
</dbReference>
<dbReference type="CDD" id="cd00637">
    <property type="entry name" value="7tm_classA_rhodopsin-like"/>
    <property type="match status" value="1"/>
</dbReference>
<comment type="similarity">
    <text evidence="2 11">Belongs to the G-protein coupled receptor T2R family.</text>
</comment>
<dbReference type="AlphaFoldDB" id="A0AAV1MU97"/>
<evidence type="ECO:0000256" key="9">
    <source>
        <dbReference type="ARBA" id="ARBA00023170"/>
    </source>
</evidence>
<dbReference type="EMBL" id="CAWUFR010000003">
    <property type="protein sequence ID" value="CAK6950390.1"/>
    <property type="molecule type" value="Genomic_DNA"/>
</dbReference>